<dbReference type="STRING" id="1450539.A0A318Z4I2"/>
<feature type="compositionally biased region" description="Polar residues" evidence="1">
    <location>
        <begin position="36"/>
        <end position="49"/>
    </location>
</feature>
<sequence>MDLLIGGPDRPPSKRMQEQMRLDEQERRKAFREGRTSTNQSSDSGNQEGYWSYMQRQVTERTERLNLAGDQMERLEESSSNWARDVSKFVQTQKRKAVMGALSSKFGL</sequence>
<proteinExistence type="predicted"/>
<feature type="region of interest" description="Disordered" evidence="1">
    <location>
        <begin position="1"/>
        <end position="49"/>
    </location>
</feature>
<dbReference type="RefSeq" id="XP_025427316.1">
    <property type="nucleotide sequence ID" value="XM_025577673.1"/>
</dbReference>
<feature type="compositionally biased region" description="Basic and acidic residues" evidence="1">
    <location>
        <begin position="11"/>
        <end position="35"/>
    </location>
</feature>
<keyword evidence="3" id="KW-1185">Reference proteome</keyword>
<evidence type="ECO:0000256" key="1">
    <source>
        <dbReference type="SAM" id="MobiDB-lite"/>
    </source>
</evidence>
<dbReference type="Proteomes" id="UP000248349">
    <property type="component" value="Unassembled WGS sequence"/>
</dbReference>
<dbReference type="OrthoDB" id="19944at2759"/>
<dbReference type="EMBL" id="KZ821265">
    <property type="protein sequence ID" value="PYH41334.1"/>
    <property type="molecule type" value="Genomic_DNA"/>
</dbReference>
<dbReference type="GeneID" id="37078902"/>
<accession>A0A318Z4I2</accession>
<organism evidence="2 3">
    <name type="scientific">Aspergillus saccharolyticus JOP 1030-1</name>
    <dbReference type="NCBI Taxonomy" id="1450539"/>
    <lineage>
        <taxon>Eukaryota</taxon>
        <taxon>Fungi</taxon>
        <taxon>Dikarya</taxon>
        <taxon>Ascomycota</taxon>
        <taxon>Pezizomycotina</taxon>
        <taxon>Eurotiomycetes</taxon>
        <taxon>Eurotiomycetidae</taxon>
        <taxon>Eurotiales</taxon>
        <taxon>Aspergillaceae</taxon>
        <taxon>Aspergillus</taxon>
        <taxon>Aspergillus subgen. Circumdati</taxon>
    </lineage>
</organism>
<name>A0A318Z4I2_9EURO</name>
<gene>
    <name evidence="2" type="ORF">BP01DRAFT_386469</name>
</gene>
<evidence type="ECO:0000313" key="2">
    <source>
        <dbReference type="EMBL" id="PYH41334.1"/>
    </source>
</evidence>
<evidence type="ECO:0000313" key="3">
    <source>
        <dbReference type="Proteomes" id="UP000248349"/>
    </source>
</evidence>
<reference evidence="2 3" key="1">
    <citation type="submission" date="2016-12" db="EMBL/GenBank/DDBJ databases">
        <title>The genomes of Aspergillus section Nigri reveals drivers in fungal speciation.</title>
        <authorList>
            <consortium name="DOE Joint Genome Institute"/>
            <person name="Vesth T.C."/>
            <person name="Nybo J."/>
            <person name="Theobald S."/>
            <person name="Brandl J."/>
            <person name="Frisvad J.C."/>
            <person name="Nielsen K.F."/>
            <person name="Lyhne E.K."/>
            <person name="Kogle M.E."/>
            <person name="Kuo A."/>
            <person name="Riley R."/>
            <person name="Clum A."/>
            <person name="Nolan M."/>
            <person name="Lipzen A."/>
            <person name="Salamov A."/>
            <person name="Henrissat B."/>
            <person name="Wiebenga A."/>
            <person name="De Vries R.P."/>
            <person name="Grigoriev I.V."/>
            <person name="Mortensen U.H."/>
            <person name="Andersen M.R."/>
            <person name="Baker S.E."/>
        </authorList>
    </citation>
    <scope>NUCLEOTIDE SEQUENCE [LARGE SCALE GENOMIC DNA]</scope>
    <source>
        <strain evidence="2 3">JOP 1030-1</strain>
    </source>
</reference>
<protein>
    <submittedName>
        <fullName evidence="2">Uncharacterized protein</fullName>
    </submittedName>
</protein>
<dbReference type="AlphaFoldDB" id="A0A318Z4I2"/>